<keyword evidence="3" id="KW-1185">Reference proteome</keyword>
<feature type="region of interest" description="Disordered" evidence="1">
    <location>
        <begin position="45"/>
        <end position="126"/>
    </location>
</feature>
<reference evidence="3" key="1">
    <citation type="journal article" date="2019" name="Int. J. Syst. Evol. Microbiol.">
        <title>The Global Catalogue of Microorganisms (GCM) 10K type strain sequencing project: providing services to taxonomists for standard genome sequencing and annotation.</title>
        <authorList>
            <consortium name="The Broad Institute Genomics Platform"/>
            <consortium name="The Broad Institute Genome Sequencing Center for Infectious Disease"/>
            <person name="Wu L."/>
            <person name="Ma J."/>
        </authorList>
    </citation>
    <scope>NUCLEOTIDE SEQUENCE [LARGE SCALE GENOMIC DNA]</scope>
    <source>
        <strain evidence="3">JCM 17986</strain>
    </source>
</reference>
<evidence type="ECO:0000313" key="3">
    <source>
        <dbReference type="Proteomes" id="UP001500466"/>
    </source>
</evidence>
<protein>
    <submittedName>
        <fullName evidence="2">Uncharacterized protein</fullName>
    </submittedName>
</protein>
<dbReference type="EMBL" id="BAABHS010000013">
    <property type="protein sequence ID" value="GAA4969868.1"/>
    <property type="molecule type" value="Genomic_DNA"/>
</dbReference>
<proteinExistence type="predicted"/>
<feature type="compositionally biased region" description="Low complexity" evidence="1">
    <location>
        <begin position="55"/>
        <end position="92"/>
    </location>
</feature>
<dbReference type="RefSeq" id="WP_345676838.1">
    <property type="nucleotide sequence ID" value="NZ_BAABHS010000013.1"/>
</dbReference>
<feature type="compositionally biased region" description="Basic and acidic residues" evidence="1">
    <location>
        <begin position="112"/>
        <end position="126"/>
    </location>
</feature>
<comment type="caution">
    <text evidence="2">The sequence shown here is derived from an EMBL/GenBank/DDBJ whole genome shotgun (WGS) entry which is preliminary data.</text>
</comment>
<evidence type="ECO:0000256" key="1">
    <source>
        <dbReference type="SAM" id="MobiDB-lite"/>
    </source>
</evidence>
<gene>
    <name evidence="2" type="ORF">GCM10023205_39070</name>
</gene>
<evidence type="ECO:0000313" key="2">
    <source>
        <dbReference type="EMBL" id="GAA4969868.1"/>
    </source>
</evidence>
<organism evidence="2 3">
    <name type="scientific">Yinghuangia aomiensis</name>
    <dbReference type="NCBI Taxonomy" id="676205"/>
    <lineage>
        <taxon>Bacteria</taxon>
        <taxon>Bacillati</taxon>
        <taxon>Actinomycetota</taxon>
        <taxon>Actinomycetes</taxon>
        <taxon>Kitasatosporales</taxon>
        <taxon>Streptomycetaceae</taxon>
        <taxon>Yinghuangia</taxon>
    </lineage>
</organism>
<dbReference type="Proteomes" id="UP001500466">
    <property type="component" value="Unassembled WGS sequence"/>
</dbReference>
<accession>A0ABP9HFL1</accession>
<sequence length="126" mass="12960">MSEEIHNGLLGDVIGAAHGVSAGLRKSVLAGVVKHLKTAAQGVGTVRQLSKQVRTAPAATGPAAPAANTPQLSKSSTRTAQQEQQTTPAAASQPPPAPRHTPVVGQPLSPRQENRRQKWLDAGKGA</sequence>
<name>A0ABP9HFL1_9ACTN</name>